<proteinExistence type="predicted"/>
<feature type="region of interest" description="Disordered" evidence="1">
    <location>
        <begin position="323"/>
        <end position="357"/>
    </location>
</feature>
<feature type="chain" id="PRO_5021957475" evidence="2">
    <location>
        <begin position="31"/>
        <end position="412"/>
    </location>
</feature>
<keyword evidence="4" id="KW-0269">Exonuclease</keyword>
<dbReference type="EMBL" id="CP036525">
    <property type="protein sequence ID" value="QDT01873.1"/>
    <property type="molecule type" value="Genomic_DNA"/>
</dbReference>
<evidence type="ECO:0000313" key="5">
    <source>
        <dbReference type="Proteomes" id="UP000318538"/>
    </source>
</evidence>
<feature type="domain" description="Endonuclease/exonuclease/phosphatase" evidence="3">
    <location>
        <begin position="77"/>
        <end position="401"/>
    </location>
</feature>
<evidence type="ECO:0000256" key="1">
    <source>
        <dbReference type="SAM" id="MobiDB-lite"/>
    </source>
</evidence>
<organism evidence="4 5">
    <name type="scientific">Rubripirellula lacrimiformis</name>
    <dbReference type="NCBI Taxonomy" id="1930273"/>
    <lineage>
        <taxon>Bacteria</taxon>
        <taxon>Pseudomonadati</taxon>
        <taxon>Planctomycetota</taxon>
        <taxon>Planctomycetia</taxon>
        <taxon>Pirellulales</taxon>
        <taxon>Pirellulaceae</taxon>
        <taxon>Rubripirellula</taxon>
    </lineage>
</organism>
<dbReference type="Gene3D" id="3.60.10.10">
    <property type="entry name" value="Endonuclease/exonuclease/phosphatase"/>
    <property type="match status" value="1"/>
</dbReference>
<dbReference type="Proteomes" id="UP000318538">
    <property type="component" value="Chromosome"/>
</dbReference>
<gene>
    <name evidence="4" type="ORF">K227x_02420</name>
</gene>
<name>A0A517N410_9BACT</name>
<keyword evidence="2" id="KW-0732">Signal</keyword>
<protein>
    <submittedName>
        <fullName evidence="4">Endonuclease/Exonuclease/phosphatase family protein</fullName>
    </submittedName>
</protein>
<dbReference type="RefSeq" id="WP_218933674.1">
    <property type="nucleotide sequence ID" value="NZ_CP036525.1"/>
</dbReference>
<evidence type="ECO:0000313" key="4">
    <source>
        <dbReference type="EMBL" id="QDT01873.1"/>
    </source>
</evidence>
<dbReference type="AlphaFoldDB" id="A0A517N410"/>
<keyword evidence="5" id="KW-1185">Reference proteome</keyword>
<dbReference type="GO" id="GO:0004527">
    <property type="term" value="F:exonuclease activity"/>
    <property type="evidence" value="ECO:0007669"/>
    <property type="project" value="UniProtKB-KW"/>
</dbReference>
<evidence type="ECO:0000259" key="3">
    <source>
        <dbReference type="Pfam" id="PF03372"/>
    </source>
</evidence>
<evidence type="ECO:0000256" key="2">
    <source>
        <dbReference type="SAM" id="SignalP"/>
    </source>
</evidence>
<dbReference type="InterPro" id="IPR005135">
    <property type="entry name" value="Endo/exonuclease/phosphatase"/>
</dbReference>
<keyword evidence="4" id="KW-0255">Endonuclease</keyword>
<keyword evidence="4" id="KW-0378">Hydrolase</keyword>
<dbReference type="GO" id="GO:0004519">
    <property type="term" value="F:endonuclease activity"/>
    <property type="evidence" value="ECO:0007669"/>
    <property type="project" value="UniProtKB-KW"/>
</dbReference>
<dbReference type="InterPro" id="IPR036691">
    <property type="entry name" value="Endo/exonu/phosph_ase_sf"/>
</dbReference>
<feature type="signal peptide" evidence="2">
    <location>
        <begin position="1"/>
        <end position="30"/>
    </location>
</feature>
<keyword evidence="4" id="KW-0540">Nuclease</keyword>
<dbReference type="SUPFAM" id="SSF56219">
    <property type="entry name" value="DNase I-like"/>
    <property type="match status" value="1"/>
</dbReference>
<sequence precursor="true">MTTTKTSRIVRLILSVAFLFAGSMANLAMADETFASGDERSTDGETNDSPIRLATYNASLYGKESGQIHQRLADGIDSQASKIAAIVQTVRPDILLINEIDHDSDSATAKLLAQRFFAVGQDDRKPILYPYVYSAPSNTGIPSRLDLDGDGKTTGPGDAWGFGVYPGQYSMAVFSRFPIEFDKIRTFGNLLWRDLPGALRPIVPSTRAPFHDDAIWNQLRLSSKNHIDVPVRVGDRVIHVLACHPTPPVFDGPEDRNGCRNHDEIQFWNEYTQNPTADFLVDDQGRRGGLPKSETFFIAGDLNSDPVDGDSRSDAIVALLDNPRLMDPQPPSEGGRQAAGGSRLRSPARGVPDLDTASFGRSGNMRIDYLLPSRDFVVRHAAVFWPPPTDPRHAWVTASDHRMVWVEVERPQ</sequence>
<dbReference type="KEGG" id="rlc:K227x_02420"/>
<accession>A0A517N410</accession>
<reference evidence="4 5" key="1">
    <citation type="submission" date="2019-02" db="EMBL/GenBank/DDBJ databases">
        <title>Deep-cultivation of Planctomycetes and their phenomic and genomic characterization uncovers novel biology.</title>
        <authorList>
            <person name="Wiegand S."/>
            <person name="Jogler M."/>
            <person name="Boedeker C."/>
            <person name="Pinto D."/>
            <person name="Vollmers J."/>
            <person name="Rivas-Marin E."/>
            <person name="Kohn T."/>
            <person name="Peeters S.H."/>
            <person name="Heuer A."/>
            <person name="Rast P."/>
            <person name="Oberbeckmann S."/>
            <person name="Bunk B."/>
            <person name="Jeske O."/>
            <person name="Meyerdierks A."/>
            <person name="Storesund J.E."/>
            <person name="Kallscheuer N."/>
            <person name="Luecker S."/>
            <person name="Lage O.M."/>
            <person name="Pohl T."/>
            <person name="Merkel B.J."/>
            <person name="Hornburger P."/>
            <person name="Mueller R.-W."/>
            <person name="Bruemmer F."/>
            <person name="Labrenz M."/>
            <person name="Spormann A.M."/>
            <person name="Op den Camp H."/>
            <person name="Overmann J."/>
            <person name="Amann R."/>
            <person name="Jetten M.S.M."/>
            <person name="Mascher T."/>
            <person name="Medema M.H."/>
            <person name="Devos D.P."/>
            <person name="Kaster A.-K."/>
            <person name="Ovreas L."/>
            <person name="Rohde M."/>
            <person name="Galperin M.Y."/>
            <person name="Jogler C."/>
        </authorList>
    </citation>
    <scope>NUCLEOTIDE SEQUENCE [LARGE SCALE GENOMIC DNA]</scope>
    <source>
        <strain evidence="4 5">K22_7</strain>
    </source>
</reference>
<dbReference type="Pfam" id="PF03372">
    <property type="entry name" value="Exo_endo_phos"/>
    <property type="match status" value="1"/>
</dbReference>